<organism evidence="2 3">
    <name type="scientific">Orchesella cincta</name>
    <name type="common">Springtail</name>
    <name type="synonym">Podura cincta</name>
    <dbReference type="NCBI Taxonomy" id="48709"/>
    <lineage>
        <taxon>Eukaryota</taxon>
        <taxon>Metazoa</taxon>
        <taxon>Ecdysozoa</taxon>
        <taxon>Arthropoda</taxon>
        <taxon>Hexapoda</taxon>
        <taxon>Collembola</taxon>
        <taxon>Entomobryomorpha</taxon>
        <taxon>Entomobryoidea</taxon>
        <taxon>Orchesellidae</taxon>
        <taxon>Orchesellinae</taxon>
        <taxon>Orchesella</taxon>
    </lineage>
</organism>
<evidence type="ECO:0000313" key="3">
    <source>
        <dbReference type="Proteomes" id="UP000094527"/>
    </source>
</evidence>
<protein>
    <submittedName>
        <fullName evidence="2">Uncharacterized protein</fullName>
    </submittedName>
</protein>
<dbReference type="AlphaFoldDB" id="A0A1D2NID7"/>
<evidence type="ECO:0000256" key="1">
    <source>
        <dbReference type="SAM" id="SignalP"/>
    </source>
</evidence>
<name>A0A1D2NID7_ORCCI</name>
<gene>
    <name evidence="2" type="ORF">Ocin01_01957</name>
</gene>
<sequence>MQGLKLGFSIVFLYSACNILQLTTSEEQDLQSDTAIAQVSDTGNNDSVVYTYSEAIVRDGKPMVSQLTIAKGKDGKNHYARTENGTYKTGEWSGPLPKSPDVSQLVGDMHEITKQLENPLAELNLGIGNTLQDYLQKAFMV</sequence>
<keyword evidence="1" id="KW-0732">Signal</keyword>
<dbReference type="EMBL" id="LJIJ01000037">
    <property type="protein sequence ID" value="ODN04726.1"/>
    <property type="molecule type" value="Genomic_DNA"/>
</dbReference>
<dbReference type="Proteomes" id="UP000094527">
    <property type="component" value="Unassembled WGS sequence"/>
</dbReference>
<feature type="signal peptide" evidence="1">
    <location>
        <begin position="1"/>
        <end position="25"/>
    </location>
</feature>
<reference evidence="2 3" key="1">
    <citation type="journal article" date="2016" name="Genome Biol. Evol.">
        <title>Gene Family Evolution Reflects Adaptation to Soil Environmental Stressors in the Genome of the Collembolan Orchesella cincta.</title>
        <authorList>
            <person name="Faddeeva-Vakhrusheva A."/>
            <person name="Derks M.F."/>
            <person name="Anvar S.Y."/>
            <person name="Agamennone V."/>
            <person name="Suring W."/>
            <person name="Smit S."/>
            <person name="van Straalen N.M."/>
            <person name="Roelofs D."/>
        </authorList>
    </citation>
    <scope>NUCLEOTIDE SEQUENCE [LARGE SCALE GENOMIC DNA]</scope>
    <source>
        <tissue evidence="2">Mixed pool</tissue>
    </source>
</reference>
<keyword evidence="3" id="KW-1185">Reference proteome</keyword>
<accession>A0A1D2NID7</accession>
<evidence type="ECO:0000313" key="2">
    <source>
        <dbReference type="EMBL" id="ODN04726.1"/>
    </source>
</evidence>
<proteinExistence type="predicted"/>
<feature type="chain" id="PRO_5008905600" evidence="1">
    <location>
        <begin position="26"/>
        <end position="141"/>
    </location>
</feature>
<comment type="caution">
    <text evidence="2">The sequence shown here is derived from an EMBL/GenBank/DDBJ whole genome shotgun (WGS) entry which is preliminary data.</text>
</comment>